<comment type="caution">
    <text evidence="1">The sequence shown here is derived from an EMBL/GenBank/DDBJ whole genome shotgun (WGS) entry which is preliminary data.</text>
</comment>
<protein>
    <recommendedName>
        <fullName evidence="3">DUF1836 domain-containing protein</fullName>
    </recommendedName>
</protein>
<dbReference type="Pfam" id="PF08876">
    <property type="entry name" value="DUF1836"/>
    <property type="match status" value="1"/>
</dbReference>
<dbReference type="PANTHER" id="PTHR40056">
    <property type="entry name" value="HYPOTHETICAL CYTOSOLIC PROTEIN"/>
    <property type="match status" value="1"/>
</dbReference>
<organism evidence="1 2">
    <name type="scientific">Cytobacillus eiseniae</name>
    <dbReference type="NCBI Taxonomy" id="762947"/>
    <lineage>
        <taxon>Bacteria</taxon>
        <taxon>Bacillati</taxon>
        <taxon>Bacillota</taxon>
        <taxon>Bacilli</taxon>
        <taxon>Bacillales</taxon>
        <taxon>Bacillaceae</taxon>
        <taxon>Cytobacillus</taxon>
    </lineage>
</organism>
<reference evidence="1 2" key="1">
    <citation type="submission" date="2021-03" db="EMBL/GenBank/DDBJ databases">
        <title>Genomic Encyclopedia of Type Strains, Phase IV (KMG-IV): sequencing the most valuable type-strain genomes for metagenomic binning, comparative biology and taxonomic classification.</title>
        <authorList>
            <person name="Goeker M."/>
        </authorList>
    </citation>
    <scope>NUCLEOTIDE SEQUENCE [LARGE SCALE GENOMIC DNA]</scope>
    <source>
        <strain evidence="1 2">DSM 26675</strain>
    </source>
</reference>
<dbReference type="RefSeq" id="WP_066394597.1">
    <property type="nucleotide sequence ID" value="NZ_JAGIKZ010000001.1"/>
</dbReference>
<sequence length="203" mass="23818">MENLQQMIIDLELHNQITLEDMPQIDLYMDQVIQLFENQFGGSKRNEDEKVLTKTMINNYAKGKLFFPIKNKKYSKDHLILISLIYQLKGALSINDIKDTLLLINEKTLASDFALEHFYESYLQIVKKNVERFNENVSVISSDVKKEIEEMKDLDQDRLEKIMMISSLSNMSNFYRRAAEKLVDELGANKELKEKKKNQSDKQ</sequence>
<gene>
    <name evidence="1" type="ORF">J2Z40_000219</name>
</gene>
<dbReference type="Proteomes" id="UP001519293">
    <property type="component" value="Unassembled WGS sequence"/>
</dbReference>
<evidence type="ECO:0000313" key="2">
    <source>
        <dbReference type="Proteomes" id="UP001519293"/>
    </source>
</evidence>
<accession>A0ABS4RB98</accession>
<dbReference type="EMBL" id="JAGIKZ010000001">
    <property type="protein sequence ID" value="MBP2239666.1"/>
    <property type="molecule type" value="Genomic_DNA"/>
</dbReference>
<proteinExistence type="predicted"/>
<name>A0ABS4RB98_9BACI</name>
<dbReference type="PANTHER" id="PTHR40056:SF1">
    <property type="entry name" value="DUF1836 DOMAIN-CONTAINING PROTEIN"/>
    <property type="match status" value="1"/>
</dbReference>
<keyword evidence="2" id="KW-1185">Reference proteome</keyword>
<evidence type="ECO:0008006" key="3">
    <source>
        <dbReference type="Google" id="ProtNLM"/>
    </source>
</evidence>
<dbReference type="InterPro" id="IPR014975">
    <property type="entry name" value="DUF1836"/>
</dbReference>
<evidence type="ECO:0000313" key="1">
    <source>
        <dbReference type="EMBL" id="MBP2239666.1"/>
    </source>
</evidence>